<evidence type="ECO:0000313" key="1">
    <source>
        <dbReference type="EnsemblPlants" id="OB12G18710.1"/>
    </source>
</evidence>
<organism evidence="1">
    <name type="scientific">Oryza brachyantha</name>
    <name type="common">malo sina</name>
    <dbReference type="NCBI Taxonomy" id="4533"/>
    <lineage>
        <taxon>Eukaryota</taxon>
        <taxon>Viridiplantae</taxon>
        <taxon>Streptophyta</taxon>
        <taxon>Embryophyta</taxon>
        <taxon>Tracheophyta</taxon>
        <taxon>Spermatophyta</taxon>
        <taxon>Magnoliopsida</taxon>
        <taxon>Liliopsida</taxon>
        <taxon>Poales</taxon>
        <taxon>Poaceae</taxon>
        <taxon>BOP clade</taxon>
        <taxon>Oryzoideae</taxon>
        <taxon>Oryzeae</taxon>
        <taxon>Oryzinae</taxon>
        <taxon>Oryza</taxon>
    </lineage>
</organism>
<dbReference type="Gramene" id="OB12G18710.1">
    <property type="protein sequence ID" value="OB12G18710.1"/>
    <property type="gene ID" value="OB12G18710"/>
</dbReference>
<name>J3ND13_ORYBR</name>
<proteinExistence type="predicted"/>
<sequence length="147" mass="17131">MTYNELAKIKDTLCGNLSTKDYEEVFRGIDGKETKLRGYYDNNNNWSQVEFSQGLGVHWESKEYEMLKLLMETMGKQVEVLSHDMNLMCGFIKRKFPAKDWFTMVAAKENNIENIHEQVNKNVSREIVNNIESYDNVHSSPNVEQVV</sequence>
<protein>
    <submittedName>
        <fullName evidence="1">Uncharacterized protein</fullName>
    </submittedName>
</protein>
<dbReference type="EnsemblPlants" id="OB12G18710.1">
    <property type="protein sequence ID" value="OB12G18710.1"/>
    <property type="gene ID" value="OB12G18710"/>
</dbReference>
<reference evidence="1" key="2">
    <citation type="submission" date="2013-04" db="UniProtKB">
        <authorList>
            <consortium name="EnsemblPlants"/>
        </authorList>
    </citation>
    <scope>IDENTIFICATION</scope>
</reference>
<dbReference type="AlphaFoldDB" id="J3ND13"/>
<accession>J3ND13</accession>
<dbReference type="Proteomes" id="UP000006038">
    <property type="component" value="Chromosome 12"/>
</dbReference>
<dbReference type="STRING" id="4533.J3ND13"/>
<evidence type="ECO:0000313" key="2">
    <source>
        <dbReference type="Proteomes" id="UP000006038"/>
    </source>
</evidence>
<dbReference type="HOGENOM" id="CLU_1770916_0_0_1"/>
<reference evidence="1" key="1">
    <citation type="journal article" date="2013" name="Nat. Commun.">
        <title>Whole-genome sequencing of Oryza brachyantha reveals mechanisms underlying Oryza genome evolution.</title>
        <authorList>
            <person name="Chen J."/>
            <person name="Huang Q."/>
            <person name="Gao D."/>
            <person name="Wang J."/>
            <person name="Lang Y."/>
            <person name="Liu T."/>
            <person name="Li B."/>
            <person name="Bai Z."/>
            <person name="Luis Goicoechea J."/>
            <person name="Liang C."/>
            <person name="Chen C."/>
            <person name="Zhang W."/>
            <person name="Sun S."/>
            <person name="Liao Y."/>
            <person name="Zhang X."/>
            <person name="Yang L."/>
            <person name="Song C."/>
            <person name="Wang M."/>
            <person name="Shi J."/>
            <person name="Liu G."/>
            <person name="Liu J."/>
            <person name="Zhou H."/>
            <person name="Zhou W."/>
            <person name="Yu Q."/>
            <person name="An N."/>
            <person name="Chen Y."/>
            <person name="Cai Q."/>
            <person name="Wang B."/>
            <person name="Liu B."/>
            <person name="Min J."/>
            <person name="Huang Y."/>
            <person name="Wu H."/>
            <person name="Li Z."/>
            <person name="Zhang Y."/>
            <person name="Yin Y."/>
            <person name="Song W."/>
            <person name="Jiang J."/>
            <person name="Jackson S.A."/>
            <person name="Wing R.A."/>
            <person name="Wang J."/>
            <person name="Chen M."/>
        </authorList>
    </citation>
    <scope>NUCLEOTIDE SEQUENCE [LARGE SCALE GENOMIC DNA]</scope>
    <source>
        <strain evidence="1">cv. IRGC 101232</strain>
    </source>
</reference>
<keyword evidence="2" id="KW-1185">Reference proteome</keyword>